<dbReference type="Proteomes" id="UP000324897">
    <property type="component" value="Chromosome 2"/>
</dbReference>
<dbReference type="EMBL" id="RWGY01000013">
    <property type="protein sequence ID" value="TVU23250.1"/>
    <property type="molecule type" value="Genomic_DNA"/>
</dbReference>
<keyword evidence="1" id="KW-0175">Coiled coil</keyword>
<dbReference type="Gramene" id="TVU23250">
    <property type="protein sequence ID" value="TVU23250"/>
    <property type="gene ID" value="EJB05_25603"/>
</dbReference>
<keyword evidence="3" id="KW-1185">Reference proteome</keyword>
<dbReference type="AlphaFoldDB" id="A0A5J9UJ92"/>
<name>A0A5J9UJ92_9POAL</name>
<evidence type="ECO:0000313" key="3">
    <source>
        <dbReference type="Proteomes" id="UP000324897"/>
    </source>
</evidence>
<reference evidence="2 3" key="1">
    <citation type="journal article" date="2019" name="Sci. Rep.">
        <title>A high-quality genome of Eragrostis curvula grass provides insights into Poaceae evolution and supports new strategies to enhance forage quality.</title>
        <authorList>
            <person name="Carballo J."/>
            <person name="Santos B.A.C.M."/>
            <person name="Zappacosta D."/>
            <person name="Garbus I."/>
            <person name="Selva J.P."/>
            <person name="Gallo C.A."/>
            <person name="Diaz A."/>
            <person name="Albertini E."/>
            <person name="Caccamo M."/>
            <person name="Echenique V."/>
        </authorList>
    </citation>
    <scope>NUCLEOTIDE SEQUENCE [LARGE SCALE GENOMIC DNA]</scope>
    <source>
        <strain evidence="3">cv. Victoria</strain>
        <tissue evidence="2">Leaf</tissue>
    </source>
</reference>
<comment type="caution">
    <text evidence="2">The sequence shown here is derived from an EMBL/GenBank/DDBJ whole genome shotgun (WGS) entry which is preliminary data.</text>
</comment>
<protein>
    <submittedName>
        <fullName evidence="2">Uncharacterized protein</fullName>
    </submittedName>
</protein>
<feature type="non-terminal residue" evidence="2">
    <location>
        <position position="1"/>
    </location>
</feature>
<accession>A0A5J9UJ92</accession>
<evidence type="ECO:0000256" key="1">
    <source>
        <dbReference type="SAM" id="Coils"/>
    </source>
</evidence>
<feature type="coiled-coil region" evidence="1">
    <location>
        <begin position="60"/>
        <end position="108"/>
    </location>
</feature>
<proteinExistence type="predicted"/>
<sequence>MSDLSIKTQYNAYSYLGVDSNMDDRSILVHLLKLHLNFLLACISVMLESLDANTALTISVEGLKNKSKVLEEKLETTTKDAQLLQQQVSTLEADKGKLKLEKDEAIEEGYTRCISGSAYTIALFQHHLPNLDLGLLDVGFRCDAAQRDALMEQTHDAADAFVTSLKLIPEDAPAEEEAVEDQ</sequence>
<organism evidence="2 3">
    <name type="scientific">Eragrostis curvula</name>
    <name type="common">weeping love grass</name>
    <dbReference type="NCBI Taxonomy" id="38414"/>
    <lineage>
        <taxon>Eukaryota</taxon>
        <taxon>Viridiplantae</taxon>
        <taxon>Streptophyta</taxon>
        <taxon>Embryophyta</taxon>
        <taxon>Tracheophyta</taxon>
        <taxon>Spermatophyta</taxon>
        <taxon>Magnoliopsida</taxon>
        <taxon>Liliopsida</taxon>
        <taxon>Poales</taxon>
        <taxon>Poaceae</taxon>
        <taxon>PACMAD clade</taxon>
        <taxon>Chloridoideae</taxon>
        <taxon>Eragrostideae</taxon>
        <taxon>Eragrostidinae</taxon>
        <taxon>Eragrostis</taxon>
    </lineage>
</organism>
<evidence type="ECO:0000313" key="2">
    <source>
        <dbReference type="EMBL" id="TVU23250.1"/>
    </source>
</evidence>
<gene>
    <name evidence="2" type="ORF">EJB05_25603</name>
</gene>